<dbReference type="InterPro" id="IPR055570">
    <property type="entry name" value="DUF7146"/>
</dbReference>
<protein>
    <submittedName>
        <fullName evidence="4">Uncharacterized protein</fullName>
    </submittedName>
</protein>
<dbReference type="InterPro" id="IPR006171">
    <property type="entry name" value="TOPRIM_dom"/>
</dbReference>
<dbReference type="InterPro" id="IPR034154">
    <property type="entry name" value="TOPRIM_DnaG/twinkle"/>
</dbReference>
<name>A0A557RE59_9GAMM</name>
<dbReference type="CDD" id="cd01029">
    <property type="entry name" value="TOPRIM_primases"/>
    <property type="match status" value="1"/>
</dbReference>
<sequence>MNTSESRIDSASDNALSMAPGRHRAPCPKCGKGPSDRALSIKVDESGVCWYCWRCQDSGGIPRGDHKIRFDRAPAKDYSRAREQLTKLWSNTEPLDLAKHPIAAKYLATRGLELRDNPPSDLRYGDVDYWQPGPVHAGSFPCIVAVIRDLDGQAISLHRTYLAPDGSGKANLDPARKLCASIRPGGLTGGAVRLYEVRDALVLAEGIETSLAAGSRFQRPVWACLSTSMMEGVVLPKTVRDVIIAADHDEAGIRAAKTLATRLRAEGRSVRIEVPTDPGSDWNDVIKEVR</sequence>
<organism evidence="4 5">
    <name type="scientific">Spiribacter aquaticus</name>
    <dbReference type="NCBI Taxonomy" id="1935996"/>
    <lineage>
        <taxon>Bacteria</taxon>
        <taxon>Pseudomonadati</taxon>
        <taxon>Pseudomonadota</taxon>
        <taxon>Gammaproteobacteria</taxon>
        <taxon>Chromatiales</taxon>
        <taxon>Ectothiorhodospiraceae</taxon>
        <taxon>Spiribacter</taxon>
    </lineage>
</organism>
<dbReference type="EMBL" id="VMKP01000005">
    <property type="protein sequence ID" value="TVO63447.1"/>
    <property type="molecule type" value="Genomic_DNA"/>
</dbReference>
<feature type="compositionally biased region" description="Basic and acidic residues" evidence="1">
    <location>
        <begin position="1"/>
        <end position="10"/>
    </location>
</feature>
<evidence type="ECO:0000259" key="2">
    <source>
        <dbReference type="Pfam" id="PF13362"/>
    </source>
</evidence>
<keyword evidence="5" id="KW-1185">Reference proteome</keyword>
<feature type="domain" description="DUF7146" evidence="3">
    <location>
        <begin position="80"/>
        <end position="186"/>
    </location>
</feature>
<evidence type="ECO:0000259" key="3">
    <source>
        <dbReference type="Pfam" id="PF23639"/>
    </source>
</evidence>
<dbReference type="Pfam" id="PF23639">
    <property type="entry name" value="DUF7146"/>
    <property type="match status" value="1"/>
</dbReference>
<proteinExistence type="predicted"/>
<dbReference type="Proteomes" id="UP000316688">
    <property type="component" value="Unassembled WGS sequence"/>
</dbReference>
<gene>
    <name evidence="4" type="ORF">FPL11_09900</name>
</gene>
<feature type="region of interest" description="Disordered" evidence="1">
    <location>
        <begin position="1"/>
        <end position="34"/>
    </location>
</feature>
<evidence type="ECO:0000256" key="1">
    <source>
        <dbReference type="SAM" id="MobiDB-lite"/>
    </source>
</evidence>
<comment type="caution">
    <text evidence="4">The sequence shown here is derived from an EMBL/GenBank/DDBJ whole genome shotgun (WGS) entry which is preliminary data.</text>
</comment>
<evidence type="ECO:0000313" key="5">
    <source>
        <dbReference type="Proteomes" id="UP000316688"/>
    </source>
</evidence>
<feature type="domain" description="Toprim" evidence="2">
    <location>
        <begin position="201"/>
        <end position="287"/>
    </location>
</feature>
<dbReference type="AlphaFoldDB" id="A0A557RE59"/>
<dbReference type="Pfam" id="PF13362">
    <property type="entry name" value="Toprim_3"/>
    <property type="match status" value="1"/>
</dbReference>
<dbReference type="RefSeq" id="WP_144348462.1">
    <property type="nucleotide sequence ID" value="NZ_VMKP01000005.1"/>
</dbReference>
<evidence type="ECO:0000313" key="4">
    <source>
        <dbReference type="EMBL" id="TVO63447.1"/>
    </source>
</evidence>
<dbReference type="Gene3D" id="3.40.1360.10">
    <property type="match status" value="1"/>
</dbReference>
<reference evidence="4 5" key="1">
    <citation type="submission" date="2019-07" db="EMBL/GenBank/DDBJ databases">
        <title>Reclasification of Spiribacter aquaticus.</title>
        <authorList>
            <person name="Leon M.J."/>
            <person name="Sanchez-Porro C."/>
            <person name="Ventosa A."/>
        </authorList>
    </citation>
    <scope>NUCLEOTIDE SEQUENCE [LARGE SCALE GENOMIC DNA]</scope>
    <source>
        <strain evidence="4 5">SP30</strain>
    </source>
</reference>
<accession>A0A557RE59</accession>